<protein>
    <submittedName>
        <fullName evidence="2">Uncharacterized protein</fullName>
    </submittedName>
</protein>
<dbReference type="Proteomes" id="UP000035540">
    <property type="component" value="Chromosome"/>
</dbReference>
<dbReference type="PATRIC" id="fig|136857.5.peg.2516"/>
<organism evidence="2 3">
    <name type="scientific">Corynebacterium testudinoris</name>
    <dbReference type="NCBI Taxonomy" id="136857"/>
    <lineage>
        <taxon>Bacteria</taxon>
        <taxon>Bacillati</taxon>
        <taxon>Actinomycetota</taxon>
        <taxon>Actinomycetes</taxon>
        <taxon>Mycobacteriales</taxon>
        <taxon>Corynebacteriaceae</taxon>
        <taxon>Corynebacterium</taxon>
    </lineage>
</organism>
<reference evidence="3" key="2">
    <citation type="submission" date="2015-05" db="EMBL/GenBank/DDBJ databases">
        <title>Complete genome sequence of Corynebacterium testudinoris DSM 44614, recovered from necrotic lesions in the mouth of a tortoise.</title>
        <authorList>
            <person name="Ruckert C."/>
            <person name="Albersmeier A."/>
            <person name="Winkler A."/>
            <person name="Tauch A."/>
        </authorList>
    </citation>
    <scope>NUCLEOTIDE SEQUENCE [LARGE SCALE GENOMIC DNA]</scope>
    <source>
        <strain evidence="3">DSM 44614</strain>
    </source>
</reference>
<name>A0A0G3H9H2_9CORY</name>
<sequence length="62" mass="6382">MSTITILGIASIVLGALCVTGAFIAYSYRKPVGISVGLGIGAFIFLTVFPVILAVFYATSPV</sequence>
<dbReference type="AlphaFoldDB" id="A0A0G3H9H2"/>
<evidence type="ECO:0000256" key="1">
    <source>
        <dbReference type="SAM" id="Phobius"/>
    </source>
</evidence>
<accession>A0A0G3H9H2</accession>
<evidence type="ECO:0000313" key="3">
    <source>
        <dbReference type="Proteomes" id="UP000035540"/>
    </source>
</evidence>
<dbReference type="RefSeq" id="WP_047254030.1">
    <property type="nucleotide sequence ID" value="NZ_CP011545.1"/>
</dbReference>
<dbReference type="OrthoDB" id="4425298at2"/>
<proteinExistence type="predicted"/>
<feature type="transmembrane region" description="Helical" evidence="1">
    <location>
        <begin position="6"/>
        <end position="26"/>
    </location>
</feature>
<dbReference type="STRING" id="136857.CTEST_12755"/>
<reference evidence="2 3" key="1">
    <citation type="journal article" date="2015" name="Genome Announc.">
        <title>Complete Genome Sequence of the Type Strain Corynebacterium testudinoris DSM 44614, Recovered from Necrotic Lesions in the Mouth of a Tortoise.</title>
        <authorList>
            <person name="Ruckert C."/>
            <person name="Kriete M."/>
            <person name="Jaenicke S."/>
            <person name="Winkler A."/>
            <person name="Tauch A."/>
        </authorList>
    </citation>
    <scope>NUCLEOTIDE SEQUENCE [LARGE SCALE GENOMIC DNA]</scope>
    <source>
        <strain evidence="2 3">DSM 44614</strain>
    </source>
</reference>
<dbReference type="EMBL" id="CP011545">
    <property type="protein sequence ID" value="AKK09954.1"/>
    <property type="molecule type" value="Genomic_DNA"/>
</dbReference>
<keyword evidence="3" id="KW-1185">Reference proteome</keyword>
<keyword evidence="1" id="KW-0812">Transmembrane</keyword>
<keyword evidence="1" id="KW-0472">Membrane</keyword>
<dbReference type="KEGG" id="cted:CTEST_12755"/>
<evidence type="ECO:0000313" key="2">
    <source>
        <dbReference type="EMBL" id="AKK09954.1"/>
    </source>
</evidence>
<keyword evidence="1" id="KW-1133">Transmembrane helix</keyword>
<gene>
    <name evidence="2" type="ORF">CTEST_12755</name>
</gene>
<feature type="transmembrane region" description="Helical" evidence="1">
    <location>
        <begin position="38"/>
        <end position="59"/>
    </location>
</feature>